<dbReference type="AlphaFoldDB" id="A0AAJ3F752"/>
<gene>
    <name evidence="1" type="ORF">G4958_08795</name>
</gene>
<proteinExistence type="predicted"/>
<sequence>MPIEEAVEQAITECIKEDILAEFLKQNRAEAKSVSIYEYDQEKHMRQEREASWEEGREAGIKEGKAIKKEALLKEQIQKKLAKGYSIPDIADALEEEESLIFQFIQEMKDA</sequence>
<reference evidence="1" key="1">
    <citation type="journal article" date="2020" name="Cell Host Microbe">
        <title>Functional and Genomic Variation between Human-Derived Isolates of Lachnospiraceae Reveals Inter- and Intra-Species Diversity.</title>
        <authorList>
            <person name="Sorbara M.T."/>
            <person name="Littmann E.R."/>
            <person name="Fontana E."/>
            <person name="Moody T.U."/>
            <person name="Kohout C.E."/>
            <person name="Gjonbalaj M."/>
            <person name="Eaton V."/>
            <person name="Seok R."/>
            <person name="Leiner I.M."/>
            <person name="Pamer E.G."/>
        </authorList>
    </citation>
    <scope>NUCLEOTIDE SEQUENCE</scope>
    <source>
        <strain evidence="1">MSK.22.53</strain>
    </source>
</reference>
<evidence type="ECO:0000313" key="1">
    <source>
        <dbReference type="EMBL" id="NSI19442.1"/>
    </source>
</evidence>
<organism evidence="1 2">
    <name type="scientific">Mediterraneibacter gnavus</name>
    <name type="common">Ruminococcus gnavus</name>
    <dbReference type="NCBI Taxonomy" id="33038"/>
    <lineage>
        <taxon>Bacteria</taxon>
        <taxon>Bacillati</taxon>
        <taxon>Bacillota</taxon>
        <taxon>Clostridia</taxon>
        <taxon>Lachnospirales</taxon>
        <taxon>Lachnospiraceae</taxon>
        <taxon>Mediterraneibacter</taxon>
    </lineage>
</organism>
<comment type="caution">
    <text evidence="1">The sequence shown here is derived from an EMBL/GenBank/DDBJ whole genome shotgun (WGS) entry which is preliminary data.</text>
</comment>
<accession>A0AAJ3F752</accession>
<name>A0AAJ3F752_MEDGN</name>
<dbReference type="Proteomes" id="UP001296643">
    <property type="component" value="Unassembled WGS sequence"/>
</dbReference>
<evidence type="ECO:0000313" key="2">
    <source>
        <dbReference type="Proteomes" id="UP001296643"/>
    </source>
</evidence>
<reference evidence="1" key="2">
    <citation type="submission" date="2020-02" db="EMBL/GenBank/DDBJ databases">
        <authorList>
            <person name="Littmann E."/>
            <person name="Sorbara M."/>
        </authorList>
    </citation>
    <scope>NUCLEOTIDE SEQUENCE</scope>
    <source>
        <strain evidence="1">MSK.22.53</strain>
    </source>
</reference>
<protein>
    <submittedName>
        <fullName evidence="1">Uncharacterized protein</fullName>
    </submittedName>
</protein>
<dbReference type="EMBL" id="JAAIRM010000013">
    <property type="protein sequence ID" value="NSI19442.1"/>
    <property type="molecule type" value="Genomic_DNA"/>
</dbReference>